<protein>
    <recommendedName>
        <fullName evidence="2">RNase H type-1 domain-containing protein</fullName>
    </recommendedName>
</protein>
<sequence length="351" mass="39092">MENTHPQDISGLLQTQEPLSNSIDFKIWPPYSNIDPVVQKPGPNGLTPVKTLSYSTPVPDRRDLKSHIKDHPRCENINTNRNAICRYGDDYSRVEEKLANEKEHTMPGKGPRGDETIEYCHFPKLSVSLITLQLPTIEQHTYMPHNVVRWFPVSKKKALSSQPEAVNLCNTLAGQIHPSTICIYTDGSRSPTMNKTSNAVHIPAPNVNKSWTLTKFSSIFLAEFYAIYQARQIIFNVDGTPSEIILFSDSSSSIQAIQANQQTTNDLIPLISEIIDSLKSSSTLTSLAWIPSHTGVRTQQATSERIRSTGNMANYHLSPSENVGLVKKDRTTRSSSKTAGKNTLKLKPPQI</sequence>
<evidence type="ECO:0000259" key="2">
    <source>
        <dbReference type="PROSITE" id="PS50879"/>
    </source>
</evidence>
<dbReference type="InterPro" id="IPR012337">
    <property type="entry name" value="RNaseH-like_sf"/>
</dbReference>
<feature type="region of interest" description="Disordered" evidence="1">
    <location>
        <begin position="323"/>
        <end position="351"/>
    </location>
</feature>
<gene>
    <name evidence="3" type="ORF">DGAL_LOCUS5785</name>
</gene>
<evidence type="ECO:0000256" key="1">
    <source>
        <dbReference type="SAM" id="MobiDB-lite"/>
    </source>
</evidence>
<dbReference type="InterPro" id="IPR036397">
    <property type="entry name" value="RNaseH_sf"/>
</dbReference>
<feature type="domain" description="RNase H type-1" evidence="2">
    <location>
        <begin position="177"/>
        <end position="311"/>
    </location>
</feature>
<dbReference type="AlphaFoldDB" id="A0A8J2REZ8"/>
<dbReference type="PROSITE" id="PS50879">
    <property type="entry name" value="RNASE_H_1"/>
    <property type="match status" value="1"/>
</dbReference>
<dbReference type="Pfam" id="PF00075">
    <property type="entry name" value="RNase_H"/>
    <property type="match status" value="1"/>
</dbReference>
<dbReference type="GO" id="GO:0004523">
    <property type="term" value="F:RNA-DNA hybrid ribonuclease activity"/>
    <property type="evidence" value="ECO:0007669"/>
    <property type="project" value="InterPro"/>
</dbReference>
<dbReference type="Gene3D" id="3.30.420.10">
    <property type="entry name" value="Ribonuclease H-like superfamily/Ribonuclease H"/>
    <property type="match status" value="1"/>
</dbReference>
<dbReference type="InterPro" id="IPR002156">
    <property type="entry name" value="RNaseH_domain"/>
</dbReference>
<accession>A0A8J2REZ8</accession>
<reference evidence="3" key="1">
    <citation type="submission" date="2021-11" db="EMBL/GenBank/DDBJ databases">
        <authorList>
            <person name="Schell T."/>
        </authorList>
    </citation>
    <scope>NUCLEOTIDE SEQUENCE</scope>
    <source>
        <strain evidence="3">M5</strain>
    </source>
</reference>
<keyword evidence="4" id="KW-1185">Reference proteome</keyword>
<evidence type="ECO:0000313" key="4">
    <source>
        <dbReference type="Proteomes" id="UP000789390"/>
    </source>
</evidence>
<dbReference type="EMBL" id="CAKKLH010000105">
    <property type="protein sequence ID" value="CAH0103250.1"/>
    <property type="molecule type" value="Genomic_DNA"/>
</dbReference>
<dbReference type="SUPFAM" id="SSF53098">
    <property type="entry name" value="Ribonuclease H-like"/>
    <property type="match status" value="1"/>
</dbReference>
<dbReference type="Proteomes" id="UP000789390">
    <property type="component" value="Unassembled WGS sequence"/>
</dbReference>
<proteinExistence type="predicted"/>
<name>A0A8J2REZ8_9CRUS</name>
<comment type="caution">
    <text evidence="3">The sequence shown here is derived from an EMBL/GenBank/DDBJ whole genome shotgun (WGS) entry which is preliminary data.</text>
</comment>
<organism evidence="3 4">
    <name type="scientific">Daphnia galeata</name>
    <dbReference type="NCBI Taxonomy" id="27404"/>
    <lineage>
        <taxon>Eukaryota</taxon>
        <taxon>Metazoa</taxon>
        <taxon>Ecdysozoa</taxon>
        <taxon>Arthropoda</taxon>
        <taxon>Crustacea</taxon>
        <taxon>Branchiopoda</taxon>
        <taxon>Diplostraca</taxon>
        <taxon>Cladocera</taxon>
        <taxon>Anomopoda</taxon>
        <taxon>Daphniidae</taxon>
        <taxon>Daphnia</taxon>
    </lineage>
</organism>
<dbReference type="OrthoDB" id="6375235at2759"/>
<dbReference type="GO" id="GO:0003676">
    <property type="term" value="F:nucleic acid binding"/>
    <property type="evidence" value="ECO:0007669"/>
    <property type="project" value="InterPro"/>
</dbReference>
<evidence type="ECO:0000313" key="3">
    <source>
        <dbReference type="EMBL" id="CAH0103250.1"/>
    </source>
</evidence>